<keyword evidence="2" id="KW-1185">Reference proteome</keyword>
<comment type="caution">
    <text evidence="1">The sequence shown here is derived from an EMBL/GenBank/DDBJ whole genome shotgun (WGS) entry which is preliminary data.</text>
</comment>
<dbReference type="Gene3D" id="3.30.420.10">
    <property type="entry name" value="Ribonuclease H-like superfamily/Ribonuclease H"/>
    <property type="match status" value="1"/>
</dbReference>
<name>A0AAV6TT15_9ARAC</name>
<dbReference type="GO" id="GO:0003676">
    <property type="term" value="F:nucleic acid binding"/>
    <property type="evidence" value="ECO:0007669"/>
    <property type="project" value="InterPro"/>
</dbReference>
<organism evidence="1 2">
    <name type="scientific">Oedothorax gibbosus</name>
    <dbReference type="NCBI Taxonomy" id="931172"/>
    <lineage>
        <taxon>Eukaryota</taxon>
        <taxon>Metazoa</taxon>
        <taxon>Ecdysozoa</taxon>
        <taxon>Arthropoda</taxon>
        <taxon>Chelicerata</taxon>
        <taxon>Arachnida</taxon>
        <taxon>Araneae</taxon>
        <taxon>Araneomorphae</taxon>
        <taxon>Entelegynae</taxon>
        <taxon>Araneoidea</taxon>
        <taxon>Linyphiidae</taxon>
        <taxon>Erigoninae</taxon>
        <taxon>Oedothorax</taxon>
    </lineage>
</organism>
<dbReference type="EMBL" id="JAFNEN010001187">
    <property type="protein sequence ID" value="KAG8174579.1"/>
    <property type="molecule type" value="Genomic_DNA"/>
</dbReference>
<dbReference type="PANTHER" id="PTHR33939">
    <property type="entry name" value="PROTEIN CBG22215"/>
    <property type="match status" value="1"/>
</dbReference>
<dbReference type="Proteomes" id="UP000827092">
    <property type="component" value="Unassembled WGS sequence"/>
</dbReference>
<sequence>MNGPHFEEWFEKKLLPNLDANSVIVMDNAPYHSVLKEEIPNTSTKKANIQSWLTSKQISWTPAMIKAELLELVALVRDKYTKYRIDELASSFGHTVLRLPPYHCALEEKLVSSGGLKWYTIVKTRMSRKDASGEMGEIHCQE</sequence>
<reference evidence="1 2" key="1">
    <citation type="journal article" date="2022" name="Nat. Ecol. Evol.">
        <title>A masculinizing supergene underlies an exaggerated male reproductive morph in a spider.</title>
        <authorList>
            <person name="Hendrickx F."/>
            <person name="De Corte Z."/>
            <person name="Sonet G."/>
            <person name="Van Belleghem S.M."/>
            <person name="Kostlbacher S."/>
            <person name="Vangestel C."/>
        </authorList>
    </citation>
    <scope>NUCLEOTIDE SEQUENCE [LARGE SCALE GENOMIC DNA]</scope>
    <source>
        <strain evidence="1">W744_W776</strain>
    </source>
</reference>
<dbReference type="InterPro" id="IPR036397">
    <property type="entry name" value="RNaseH_sf"/>
</dbReference>
<proteinExistence type="predicted"/>
<evidence type="ECO:0000313" key="2">
    <source>
        <dbReference type="Proteomes" id="UP000827092"/>
    </source>
</evidence>
<protein>
    <recommendedName>
        <fullName evidence="3">Tc1-like transposase DDE domain-containing protein</fullName>
    </recommendedName>
</protein>
<accession>A0AAV6TT15</accession>
<dbReference type="PANTHER" id="PTHR33939:SF1">
    <property type="entry name" value="DUF4371 DOMAIN-CONTAINING PROTEIN"/>
    <property type="match status" value="1"/>
</dbReference>
<evidence type="ECO:0000313" key="1">
    <source>
        <dbReference type="EMBL" id="KAG8174579.1"/>
    </source>
</evidence>
<gene>
    <name evidence="1" type="ORF">JTE90_005236</name>
</gene>
<evidence type="ECO:0008006" key="3">
    <source>
        <dbReference type="Google" id="ProtNLM"/>
    </source>
</evidence>
<dbReference type="AlphaFoldDB" id="A0AAV6TT15"/>